<sequence length="281" mass="31209">MGTEKVDYREVRETNLITLYSRAVQSRGRHPVLRDVYAEQLVDRLDYDFSRLRIPEGSAMQVALRARQFDTITTEFVRAHPDGVVLHLACGLDSRYLRTAPPETVDWFDVDFPDVTGLRERLFPEPGPNYHLIGSSVTDPAWLDRVPTDRPGLVVAEGLVMYLTEAEGLALLRRVAAHLAGAELAFDILTPWGARLGNLNPMLRRTGAGFRWGIADPADLARQLPGATLRSATPMFKLPGVEELPRAYRVATKAAALVPAFRRMASLVRLTVSPGGNRPRS</sequence>
<gene>
    <name evidence="3" type="ORF">JOF53_000271</name>
</gene>
<evidence type="ECO:0000313" key="4">
    <source>
        <dbReference type="Proteomes" id="UP001519363"/>
    </source>
</evidence>
<organism evidence="3 4">
    <name type="scientific">Crossiella equi</name>
    <dbReference type="NCBI Taxonomy" id="130796"/>
    <lineage>
        <taxon>Bacteria</taxon>
        <taxon>Bacillati</taxon>
        <taxon>Actinomycetota</taxon>
        <taxon>Actinomycetes</taxon>
        <taxon>Pseudonocardiales</taxon>
        <taxon>Pseudonocardiaceae</taxon>
        <taxon>Crossiella</taxon>
    </lineage>
</organism>
<dbReference type="InterPro" id="IPR007213">
    <property type="entry name" value="Ppm1/Ppm2/Tcmp"/>
</dbReference>
<keyword evidence="2" id="KW-0808">Transferase</keyword>
<dbReference type="InterPro" id="IPR016874">
    <property type="entry name" value="TcmP-like"/>
</dbReference>
<dbReference type="SUPFAM" id="SSF53335">
    <property type="entry name" value="S-adenosyl-L-methionine-dependent methyltransferases"/>
    <property type="match status" value="1"/>
</dbReference>
<proteinExistence type="predicted"/>
<name>A0ABS5A581_9PSEU</name>
<reference evidence="3 4" key="1">
    <citation type="submission" date="2021-03" db="EMBL/GenBank/DDBJ databases">
        <title>Sequencing the genomes of 1000 actinobacteria strains.</title>
        <authorList>
            <person name="Klenk H.-P."/>
        </authorList>
    </citation>
    <scope>NUCLEOTIDE SEQUENCE [LARGE SCALE GENOMIC DNA]</scope>
    <source>
        <strain evidence="3 4">DSM 44580</strain>
    </source>
</reference>
<evidence type="ECO:0000313" key="3">
    <source>
        <dbReference type="EMBL" id="MBP2471399.1"/>
    </source>
</evidence>
<dbReference type="PIRSF" id="PIRSF028177">
    <property type="entry name" value="Polyketide_synth_Omtfrase_TcmP"/>
    <property type="match status" value="1"/>
</dbReference>
<dbReference type="PANTHER" id="PTHR43619:SF2">
    <property type="entry name" value="S-ADENOSYL-L-METHIONINE-DEPENDENT METHYLTRANSFERASES SUPERFAMILY PROTEIN"/>
    <property type="match status" value="1"/>
</dbReference>
<accession>A0ABS5A581</accession>
<keyword evidence="4" id="KW-1185">Reference proteome</keyword>
<dbReference type="EMBL" id="JAGIOO010000001">
    <property type="protein sequence ID" value="MBP2471399.1"/>
    <property type="molecule type" value="Genomic_DNA"/>
</dbReference>
<keyword evidence="1" id="KW-0489">Methyltransferase</keyword>
<dbReference type="InterPro" id="IPR029063">
    <property type="entry name" value="SAM-dependent_MTases_sf"/>
</dbReference>
<protein>
    <submittedName>
        <fullName evidence="3">O-methyltransferase involved in polyketide biosynthesis</fullName>
    </submittedName>
</protein>
<dbReference type="Pfam" id="PF04072">
    <property type="entry name" value="LCM"/>
    <property type="match status" value="1"/>
</dbReference>
<dbReference type="PANTHER" id="PTHR43619">
    <property type="entry name" value="S-ADENOSYL-L-METHIONINE-DEPENDENT METHYLTRANSFERASE YKTD-RELATED"/>
    <property type="match status" value="1"/>
</dbReference>
<evidence type="ECO:0000256" key="2">
    <source>
        <dbReference type="ARBA" id="ARBA00022679"/>
    </source>
</evidence>
<dbReference type="RefSeq" id="WP_209706207.1">
    <property type="nucleotide sequence ID" value="NZ_JAGIOO010000001.1"/>
</dbReference>
<evidence type="ECO:0000256" key="1">
    <source>
        <dbReference type="ARBA" id="ARBA00022603"/>
    </source>
</evidence>
<comment type="caution">
    <text evidence="3">The sequence shown here is derived from an EMBL/GenBank/DDBJ whole genome shotgun (WGS) entry which is preliminary data.</text>
</comment>
<dbReference type="Gene3D" id="3.40.50.150">
    <property type="entry name" value="Vaccinia Virus protein VP39"/>
    <property type="match status" value="1"/>
</dbReference>
<dbReference type="Proteomes" id="UP001519363">
    <property type="component" value="Unassembled WGS sequence"/>
</dbReference>